<dbReference type="InterPro" id="IPR005143">
    <property type="entry name" value="TF_LuxR_autoind-bd_dom"/>
</dbReference>
<name>A0A6S6T484_9GAMM</name>
<dbReference type="GO" id="GO:0003677">
    <property type="term" value="F:DNA binding"/>
    <property type="evidence" value="ECO:0007669"/>
    <property type="project" value="UniProtKB-KW"/>
</dbReference>
<evidence type="ECO:0000256" key="2">
    <source>
        <dbReference type="ARBA" id="ARBA00023125"/>
    </source>
</evidence>
<gene>
    <name evidence="5" type="ORF">HELGO_WM13500</name>
</gene>
<evidence type="ECO:0000313" key="5">
    <source>
        <dbReference type="EMBL" id="CAA6810270.1"/>
    </source>
</evidence>
<reference evidence="5" key="1">
    <citation type="submission" date="2020-01" db="EMBL/GenBank/DDBJ databases">
        <authorList>
            <person name="Meier V. D."/>
            <person name="Meier V D."/>
        </authorList>
    </citation>
    <scope>NUCLEOTIDE SEQUENCE</scope>
    <source>
        <strain evidence="5">HLG_WM_MAG_07</strain>
    </source>
</reference>
<keyword evidence="3" id="KW-0804">Transcription</keyword>
<evidence type="ECO:0000259" key="4">
    <source>
        <dbReference type="Pfam" id="PF03472"/>
    </source>
</evidence>
<accession>A0A6S6T484</accession>
<evidence type="ECO:0000256" key="3">
    <source>
        <dbReference type="ARBA" id="ARBA00023163"/>
    </source>
</evidence>
<dbReference type="Pfam" id="PF03472">
    <property type="entry name" value="Autoind_bind"/>
    <property type="match status" value="1"/>
</dbReference>
<organism evidence="5">
    <name type="scientific">uncultured Thiotrichaceae bacterium</name>
    <dbReference type="NCBI Taxonomy" id="298394"/>
    <lineage>
        <taxon>Bacteria</taxon>
        <taxon>Pseudomonadati</taxon>
        <taxon>Pseudomonadota</taxon>
        <taxon>Gammaproteobacteria</taxon>
        <taxon>Thiotrichales</taxon>
        <taxon>Thiotrichaceae</taxon>
        <taxon>environmental samples</taxon>
    </lineage>
</organism>
<dbReference type="InterPro" id="IPR036693">
    <property type="entry name" value="TF_LuxR_autoind-bd_dom_sf"/>
</dbReference>
<keyword evidence="2" id="KW-0238">DNA-binding</keyword>
<protein>
    <recommendedName>
        <fullName evidence="4">Transcription factor LuxR-like autoinducer-binding domain-containing protein</fullName>
    </recommendedName>
</protein>
<dbReference type="Gene3D" id="3.30.450.80">
    <property type="entry name" value="Transcription factor LuxR-like, autoinducer-binding domain"/>
    <property type="match status" value="1"/>
</dbReference>
<evidence type="ECO:0000256" key="1">
    <source>
        <dbReference type="ARBA" id="ARBA00023015"/>
    </source>
</evidence>
<keyword evidence="1" id="KW-0805">Transcription regulation</keyword>
<feature type="domain" description="Transcription factor LuxR-like autoinducer-binding" evidence="4">
    <location>
        <begin position="23"/>
        <end position="155"/>
    </location>
</feature>
<proteinExistence type="predicted"/>
<dbReference type="SUPFAM" id="SSF75516">
    <property type="entry name" value="Pheromone-binding domain of LuxR-like quorum-sensing transcription factors"/>
    <property type="match status" value="1"/>
</dbReference>
<sequence>MTDFSKDLGKFASKLCFCTTFKESFAIFDEQIKDLGFKSTLYSYLPKVALDHNHHCTPIFAVSDTFDQHFLQHYLEDGLDQYDYGIRQIIEGNMATIDWASAVKNHSMSEKEKQVFTLASADYRMRNTLTIPCLSGSRGVAGASFITDDNNQHFTLLKKETYDTLYTTTKLFHNHIMSNTFEFSTFVQPLLGPFNQTEKAVLRNLPKGLPVASIANDIGKSVRYTDNVIRNLRIKFGGVDDEDRPNISTARLIYHIGLMSLDDELL</sequence>
<dbReference type="AlphaFoldDB" id="A0A6S6T484"/>
<dbReference type="EMBL" id="CACVAY010000042">
    <property type="protein sequence ID" value="CAA6810270.1"/>
    <property type="molecule type" value="Genomic_DNA"/>
</dbReference>